<accession>A0A6N8UAH1</accession>
<dbReference type="RefSeq" id="WP_160625144.1">
    <property type="nucleotide sequence ID" value="NZ_WUUQ01000002.1"/>
</dbReference>
<reference evidence="1 2" key="1">
    <citation type="submission" date="2019-12" db="EMBL/GenBank/DDBJ databases">
        <authorList>
            <person name="Yang R."/>
        </authorList>
    </citation>
    <scope>NUCLEOTIDE SEQUENCE [LARGE SCALE GENOMIC DNA]</scope>
    <source>
        <strain evidence="1 2">DONG20-135</strain>
    </source>
</reference>
<keyword evidence="2" id="KW-1185">Reference proteome</keyword>
<sequence>MAQEYIALKQRNEIGLIAINKSVFQTIAKIAVEEDEHVVLHDATPFKYPIGCKVVNDQLILTLEIKVDYKVNVNETCSRLQTKIYESIEHMSDYAPDVIDIRVIGFLFE</sequence>
<evidence type="ECO:0000313" key="1">
    <source>
        <dbReference type="EMBL" id="MXQ73733.1"/>
    </source>
</evidence>
<reference evidence="1 2" key="2">
    <citation type="submission" date="2020-01" db="EMBL/GenBank/DDBJ databases">
        <title>Clostridiaceae sp. nov. isolated from the gut of human by culturomics.</title>
        <authorList>
            <person name="Chang Y."/>
        </authorList>
    </citation>
    <scope>NUCLEOTIDE SEQUENCE [LARGE SCALE GENOMIC DNA]</scope>
    <source>
        <strain evidence="1 2">DONG20-135</strain>
    </source>
</reference>
<comment type="caution">
    <text evidence="1">The sequence shown here is derived from an EMBL/GenBank/DDBJ whole genome shotgun (WGS) entry which is preliminary data.</text>
</comment>
<protein>
    <submittedName>
        <fullName evidence="1">Asp23/Gls24 family envelope stress response protein</fullName>
    </submittedName>
</protein>
<gene>
    <name evidence="1" type="ORF">GSF08_07255</name>
</gene>
<dbReference type="EMBL" id="WUUQ01000002">
    <property type="protein sequence ID" value="MXQ73733.1"/>
    <property type="molecule type" value="Genomic_DNA"/>
</dbReference>
<name>A0A6N8UAH1_9FIRM</name>
<dbReference type="AlphaFoldDB" id="A0A6N8UAH1"/>
<evidence type="ECO:0000313" key="2">
    <source>
        <dbReference type="Proteomes" id="UP000434036"/>
    </source>
</evidence>
<proteinExistence type="predicted"/>
<organism evidence="1 2">
    <name type="scientific">Copranaerobaculum intestinale</name>
    <dbReference type="NCBI Taxonomy" id="2692629"/>
    <lineage>
        <taxon>Bacteria</taxon>
        <taxon>Bacillati</taxon>
        <taxon>Bacillota</taxon>
        <taxon>Erysipelotrichia</taxon>
        <taxon>Erysipelotrichales</taxon>
        <taxon>Erysipelotrichaceae</taxon>
        <taxon>Copranaerobaculum</taxon>
    </lineage>
</organism>
<dbReference type="Proteomes" id="UP000434036">
    <property type="component" value="Unassembled WGS sequence"/>
</dbReference>